<evidence type="ECO:0000313" key="3">
    <source>
        <dbReference type="Proteomes" id="UP000325292"/>
    </source>
</evidence>
<accession>A0ABN5GYG0</accession>
<dbReference type="Proteomes" id="UP000325292">
    <property type="component" value="Chromosome"/>
</dbReference>
<feature type="transmembrane region" description="Helical" evidence="1">
    <location>
        <begin position="272"/>
        <end position="297"/>
    </location>
</feature>
<feature type="transmembrane region" description="Helical" evidence="1">
    <location>
        <begin position="6"/>
        <end position="31"/>
    </location>
</feature>
<organism evidence="2 3">
    <name type="scientific">Sulfobacillus thermotolerans</name>
    <dbReference type="NCBI Taxonomy" id="338644"/>
    <lineage>
        <taxon>Bacteria</taxon>
        <taxon>Bacillati</taxon>
        <taxon>Bacillota</taxon>
        <taxon>Clostridia</taxon>
        <taxon>Eubacteriales</taxon>
        <taxon>Clostridiales Family XVII. Incertae Sedis</taxon>
        <taxon>Sulfobacillus</taxon>
    </lineage>
</organism>
<gene>
    <name evidence="2" type="ORF">BXT84_03770</name>
</gene>
<keyword evidence="3" id="KW-1185">Reference proteome</keyword>
<feature type="transmembrane region" description="Helical" evidence="1">
    <location>
        <begin position="303"/>
        <end position="320"/>
    </location>
</feature>
<feature type="transmembrane region" description="Helical" evidence="1">
    <location>
        <begin position="126"/>
        <end position="144"/>
    </location>
</feature>
<feature type="transmembrane region" description="Helical" evidence="1">
    <location>
        <begin position="191"/>
        <end position="208"/>
    </location>
</feature>
<name>A0ABN5GYG0_9FIRM</name>
<keyword evidence="1" id="KW-0812">Transmembrane</keyword>
<reference evidence="2 3" key="1">
    <citation type="journal article" date="2019" name="Sci. Rep.">
        <title>Sulfobacillus thermotolerans: new insights into resistance and metabolic capacities of acidophilic chemolithotrophs.</title>
        <authorList>
            <person name="Panyushkina A.E."/>
            <person name="Babenko V.V."/>
            <person name="Nikitina A.S."/>
            <person name="Selezneva O.V."/>
            <person name="Tsaplina I.A."/>
            <person name="Letarova M.A."/>
            <person name="Kostryukova E.S."/>
            <person name="Letarov A.V."/>
        </authorList>
    </citation>
    <scope>NUCLEOTIDE SEQUENCE [LARGE SCALE GENOMIC DNA]</scope>
    <source>
        <strain evidence="2 3">Kr1</strain>
    </source>
</reference>
<feature type="transmembrane region" description="Helical" evidence="1">
    <location>
        <begin position="248"/>
        <end position="265"/>
    </location>
</feature>
<keyword evidence="1" id="KW-1133">Transmembrane helix</keyword>
<keyword evidence="1" id="KW-0472">Membrane</keyword>
<protein>
    <submittedName>
        <fullName evidence="2">Uncharacterized protein</fullName>
    </submittedName>
</protein>
<feature type="transmembrane region" description="Helical" evidence="1">
    <location>
        <begin position="43"/>
        <end position="65"/>
    </location>
</feature>
<feature type="transmembrane region" description="Helical" evidence="1">
    <location>
        <begin position="156"/>
        <end position="179"/>
    </location>
</feature>
<dbReference type="EMBL" id="CP019454">
    <property type="protein sequence ID" value="AUW93179.1"/>
    <property type="molecule type" value="Genomic_DNA"/>
</dbReference>
<evidence type="ECO:0000313" key="2">
    <source>
        <dbReference type="EMBL" id="AUW93179.1"/>
    </source>
</evidence>
<sequence>MLVVNYYQTLIDVALFLFFVIGAKVIALFTIRVKKPAVPYVRHLLWQGYAVWWLVSGIVQIPPWVVTHSPAHLGQVLYRHDPPRVVAFYHFFLAWWTARPITWNILVILVQILVGLMLITEEEDLAGRITLVVAGIWSFLVWLIPEALGHLLGVPLSAVPGAPGAGLVAAGIAAILLVPPRHWHVEKTPRGIRQIIAVYCALAALVQMNPWSGLWGPDIRKIFAYSPVSGVQKIIGMAAQIAHNIPEVYNLGLSIYFLILAVALWRNGNRWLLIGMASVLWLWIWLTGQGLGLVPAIGDNLNMAPLVLWLIAITVGRPMGMTKNRGRLG</sequence>
<feature type="transmembrane region" description="Helical" evidence="1">
    <location>
        <begin position="101"/>
        <end position="119"/>
    </location>
</feature>
<evidence type="ECO:0000256" key="1">
    <source>
        <dbReference type="SAM" id="Phobius"/>
    </source>
</evidence>
<proteinExistence type="predicted"/>